<evidence type="ECO:0000256" key="2">
    <source>
        <dbReference type="ARBA" id="ARBA00022723"/>
    </source>
</evidence>
<reference evidence="9 10" key="1">
    <citation type="journal article" date="2012" name="Fungal Genet. Biol.">
        <title>The genome of the xerotolerant mold Wallemia sebi reveals adaptations to osmotic stress and suggests cryptic sexual reproduction.</title>
        <authorList>
            <person name="Padamsee M."/>
            <person name="Kumar T.K.A."/>
            <person name="Riley R."/>
            <person name="Binder M."/>
            <person name="Boyd A."/>
            <person name="Calvo A.M."/>
            <person name="Furukawa K."/>
            <person name="Hesse C."/>
            <person name="Hohmann S."/>
            <person name="James T.Y."/>
            <person name="LaButti K."/>
            <person name="Lapidus A."/>
            <person name="Lindquist E."/>
            <person name="Lucas S."/>
            <person name="Miller K."/>
            <person name="Shantappa S."/>
            <person name="Grigoriev I.V."/>
            <person name="Hibbett D.S."/>
            <person name="McLaughlin D.J."/>
            <person name="Spatafora J.W."/>
            <person name="Aime M.C."/>
        </authorList>
    </citation>
    <scope>NUCLEOTIDE SEQUENCE [LARGE SCALE GENOMIC DNA]</scope>
    <source>
        <strain evidence="10">ATCC MYA-4683 / CBS 633.66</strain>
    </source>
</reference>
<feature type="non-terminal residue" evidence="9">
    <location>
        <position position="1"/>
    </location>
</feature>
<dbReference type="GeneID" id="18472510"/>
<dbReference type="InterPro" id="IPR013087">
    <property type="entry name" value="Znf_C2H2_type"/>
</dbReference>
<protein>
    <recommendedName>
        <fullName evidence="8">C2H2-type domain-containing protein</fullName>
    </recommendedName>
</protein>
<dbReference type="GO" id="GO:0008270">
    <property type="term" value="F:zinc ion binding"/>
    <property type="evidence" value="ECO:0007669"/>
    <property type="project" value="UniProtKB-KW"/>
</dbReference>
<keyword evidence="5" id="KW-0862">Zinc</keyword>
<dbReference type="GO" id="GO:0005634">
    <property type="term" value="C:nucleus"/>
    <property type="evidence" value="ECO:0007669"/>
    <property type="project" value="UniProtKB-SubCell"/>
</dbReference>
<evidence type="ECO:0000259" key="8">
    <source>
        <dbReference type="PROSITE" id="PS50157"/>
    </source>
</evidence>
<evidence type="ECO:0000256" key="6">
    <source>
        <dbReference type="ARBA" id="ARBA00023242"/>
    </source>
</evidence>
<dbReference type="EMBL" id="JH668246">
    <property type="protein sequence ID" value="EIM19766.1"/>
    <property type="molecule type" value="Genomic_DNA"/>
</dbReference>
<sequence>KNHYKSHTVPRPYVCSVCSRSFARKHDAERHFRMHNNDSRPYSCPNCDASFPRSDALRRY</sequence>
<keyword evidence="4 7" id="KW-0863">Zinc-finger</keyword>
<evidence type="ECO:0000313" key="10">
    <source>
        <dbReference type="Proteomes" id="UP000005242"/>
    </source>
</evidence>
<dbReference type="FunFam" id="3.30.160.60:FF:000145">
    <property type="entry name" value="Zinc finger protein 574"/>
    <property type="match status" value="1"/>
</dbReference>
<dbReference type="OMA" id="RSHQCAY"/>
<keyword evidence="10" id="KW-1185">Reference proteome</keyword>
<evidence type="ECO:0000313" key="9">
    <source>
        <dbReference type="EMBL" id="EIM19766.1"/>
    </source>
</evidence>
<keyword evidence="2" id="KW-0479">Metal-binding</keyword>
<feature type="domain" description="C2H2-type" evidence="8">
    <location>
        <begin position="13"/>
        <end position="40"/>
    </location>
</feature>
<dbReference type="KEGG" id="wse:WALSEDRAFT_4988"/>
<dbReference type="PANTHER" id="PTHR23235:SF120">
    <property type="entry name" value="KRUPPEL-LIKE FACTOR 15"/>
    <property type="match status" value="1"/>
</dbReference>
<dbReference type="GO" id="GO:0000978">
    <property type="term" value="F:RNA polymerase II cis-regulatory region sequence-specific DNA binding"/>
    <property type="evidence" value="ECO:0007669"/>
    <property type="project" value="TreeGrafter"/>
</dbReference>
<dbReference type="Pfam" id="PF00096">
    <property type="entry name" value="zf-C2H2"/>
    <property type="match status" value="2"/>
</dbReference>
<dbReference type="InterPro" id="IPR036236">
    <property type="entry name" value="Znf_C2H2_sf"/>
</dbReference>
<dbReference type="STRING" id="671144.I4Y724"/>
<comment type="subcellular location">
    <subcellularLocation>
        <location evidence="1">Nucleus</location>
    </subcellularLocation>
</comment>
<dbReference type="Proteomes" id="UP000005242">
    <property type="component" value="Unassembled WGS sequence"/>
</dbReference>
<dbReference type="AlphaFoldDB" id="I4Y724"/>
<name>I4Y724_WALMC</name>
<evidence type="ECO:0000256" key="5">
    <source>
        <dbReference type="ARBA" id="ARBA00022833"/>
    </source>
</evidence>
<dbReference type="GO" id="GO:0000981">
    <property type="term" value="F:DNA-binding transcription factor activity, RNA polymerase II-specific"/>
    <property type="evidence" value="ECO:0007669"/>
    <property type="project" value="TreeGrafter"/>
</dbReference>
<dbReference type="PROSITE" id="PS00028">
    <property type="entry name" value="ZINC_FINGER_C2H2_1"/>
    <property type="match status" value="1"/>
</dbReference>
<dbReference type="PROSITE" id="PS50157">
    <property type="entry name" value="ZINC_FINGER_C2H2_2"/>
    <property type="match status" value="1"/>
</dbReference>
<gene>
    <name evidence="9" type="ORF">WALSEDRAFT_4988</name>
</gene>
<keyword evidence="6" id="KW-0539">Nucleus</keyword>
<accession>I4Y724</accession>
<evidence type="ECO:0000256" key="7">
    <source>
        <dbReference type="PROSITE-ProRule" id="PRU00042"/>
    </source>
</evidence>
<organism evidence="9 10">
    <name type="scientific">Wallemia mellicola (strain ATCC MYA-4683 / CBS 633.66)</name>
    <name type="common">Wallemia sebi (CBS 633.66)</name>
    <dbReference type="NCBI Taxonomy" id="671144"/>
    <lineage>
        <taxon>Eukaryota</taxon>
        <taxon>Fungi</taxon>
        <taxon>Dikarya</taxon>
        <taxon>Basidiomycota</taxon>
        <taxon>Wallemiomycotina</taxon>
        <taxon>Wallemiomycetes</taxon>
        <taxon>Wallemiales</taxon>
        <taxon>Wallemiaceae</taxon>
        <taxon>Wallemia</taxon>
    </lineage>
</organism>
<dbReference type="HOGENOM" id="CLU_002678_42_18_1"/>
<keyword evidence="3" id="KW-0677">Repeat</keyword>
<dbReference type="PANTHER" id="PTHR23235">
    <property type="entry name" value="KRUEPPEL-LIKE TRANSCRIPTION FACTOR"/>
    <property type="match status" value="1"/>
</dbReference>
<dbReference type="Gene3D" id="3.30.160.60">
    <property type="entry name" value="Classic Zinc Finger"/>
    <property type="match status" value="2"/>
</dbReference>
<evidence type="ECO:0000256" key="3">
    <source>
        <dbReference type="ARBA" id="ARBA00022737"/>
    </source>
</evidence>
<evidence type="ECO:0000256" key="4">
    <source>
        <dbReference type="ARBA" id="ARBA00022771"/>
    </source>
</evidence>
<evidence type="ECO:0000256" key="1">
    <source>
        <dbReference type="ARBA" id="ARBA00004123"/>
    </source>
</evidence>
<feature type="non-terminal residue" evidence="9">
    <location>
        <position position="60"/>
    </location>
</feature>
<dbReference type="SUPFAM" id="SSF57667">
    <property type="entry name" value="beta-beta-alpha zinc fingers"/>
    <property type="match status" value="1"/>
</dbReference>
<proteinExistence type="predicted"/>
<dbReference type="OrthoDB" id="8922241at2759"/>
<dbReference type="RefSeq" id="XP_006960189.1">
    <property type="nucleotide sequence ID" value="XM_006960127.1"/>
</dbReference>
<dbReference type="InParanoid" id="I4Y724"/>